<dbReference type="Proteomes" id="UP000199663">
    <property type="component" value="Unassembled WGS sequence"/>
</dbReference>
<dbReference type="RefSeq" id="WP_019596203.1">
    <property type="nucleotide sequence ID" value="NZ_FNQC01000001.1"/>
</dbReference>
<gene>
    <name evidence="2" type="ORF">SAMN05444412_101386</name>
</gene>
<comment type="caution">
    <text evidence="2">The sequence shown here is derived from an EMBL/GenBank/DDBJ whole genome shotgun (WGS) entry which is preliminary data.</text>
</comment>
<dbReference type="Pfam" id="PF14060">
    <property type="entry name" value="DUF4252"/>
    <property type="match status" value="1"/>
</dbReference>
<feature type="chain" id="PRO_5047275508" description="DUF4252 domain-containing protein" evidence="1">
    <location>
        <begin position="20"/>
        <end position="160"/>
    </location>
</feature>
<evidence type="ECO:0008006" key="4">
    <source>
        <dbReference type="Google" id="ProtNLM"/>
    </source>
</evidence>
<protein>
    <recommendedName>
        <fullName evidence="4">DUF4252 domain-containing protein</fullName>
    </recommendedName>
</protein>
<evidence type="ECO:0000313" key="2">
    <source>
        <dbReference type="EMBL" id="SDY51404.1"/>
    </source>
</evidence>
<keyword evidence="1" id="KW-0732">Signal</keyword>
<proteinExistence type="predicted"/>
<name>A0A1H3KII9_9BACT</name>
<evidence type="ECO:0000256" key="1">
    <source>
        <dbReference type="SAM" id="SignalP"/>
    </source>
</evidence>
<feature type="signal peptide" evidence="1">
    <location>
        <begin position="1"/>
        <end position="19"/>
    </location>
</feature>
<dbReference type="InterPro" id="IPR025348">
    <property type="entry name" value="DUF4252"/>
</dbReference>
<dbReference type="EMBL" id="FNQC01000001">
    <property type="protein sequence ID" value="SDY51404.1"/>
    <property type="molecule type" value="Genomic_DNA"/>
</dbReference>
<reference evidence="2 3" key="1">
    <citation type="submission" date="2016-10" db="EMBL/GenBank/DDBJ databases">
        <authorList>
            <person name="Varghese N."/>
            <person name="Submissions S."/>
        </authorList>
    </citation>
    <scope>NUCLEOTIDE SEQUENCE [LARGE SCALE GENOMIC DNA]</scope>
    <source>
        <strain evidence="2 3">DSM 17997</strain>
    </source>
</reference>
<evidence type="ECO:0000313" key="3">
    <source>
        <dbReference type="Proteomes" id="UP000199663"/>
    </source>
</evidence>
<organism evidence="2 3">
    <name type="scientific">Rhodonellum ikkaensis</name>
    <dbReference type="NCBI Taxonomy" id="336829"/>
    <lineage>
        <taxon>Bacteria</taxon>
        <taxon>Pseudomonadati</taxon>
        <taxon>Bacteroidota</taxon>
        <taxon>Cytophagia</taxon>
        <taxon>Cytophagales</taxon>
        <taxon>Cytophagaceae</taxon>
        <taxon>Rhodonellum</taxon>
    </lineage>
</organism>
<keyword evidence="3" id="KW-1185">Reference proteome</keyword>
<sequence>MKKIILLLAFVGLVMAVQGQSKSVETLFQKHKNNQEFFHLDIGGSFLGFAEGMKIKMDHGHKEALANSMERIKFFKLPTNAVTAKADFLALQKGLERERFELMMEVSEKQSNFTVYTKGGSRINDIVVLLKDKEGDFLVFELKGDFDSKTVAEAGKGIKK</sequence>
<accession>A0A1H3KII9</accession>